<name>A0A9Q3PZH5_9BASI</name>
<sequence>MPIYSSSVVPISKIDNQGVVKIIRISDSPTDPYAEIIEKFYFEEAEVVNPFSDPLSSTSTTQPPAKKFHSQVIPSTPRKFQPFLSNVPCSIPPPSPNSLNARPAISSAVRQSPIPQPSQSPFLNFQQLQHLTSTSRRREYQSPFPVTVYQVLQGRENFPSGIPPSVVNEVQDTVAMSLRRVDRNSMEVIMYANNRMIDHKKAIPIVGVASPTQFQPAFNLGINLGSNVEIFFQIFSATGLVINNLSPGIQKMMDFS</sequence>
<keyword evidence="2" id="KW-1185">Reference proteome</keyword>
<protein>
    <submittedName>
        <fullName evidence="1">Uncharacterized protein</fullName>
    </submittedName>
</protein>
<gene>
    <name evidence="1" type="ORF">O181_117507</name>
</gene>
<evidence type="ECO:0000313" key="2">
    <source>
        <dbReference type="Proteomes" id="UP000765509"/>
    </source>
</evidence>
<evidence type="ECO:0000313" key="1">
    <source>
        <dbReference type="EMBL" id="MBW0577792.1"/>
    </source>
</evidence>
<dbReference type="Proteomes" id="UP000765509">
    <property type="component" value="Unassembled WGS sequence"/>
</dbReference>
<dbReference type="AlphaFoldDB" id="A0A9Q3PZH5"/>
<comment type="caution">
    <text evidence="1">The sequence shown here is derived from an EMBL/GenBank/DDBJ whole genome shotgun (WGS) entry which is preliminary data.</text>
</comment>
<proteinExistence type="predicted"/>
<organism evidence="1 2">
    <name type="scientific">Austropuccinia psidii MF-1</name>
    <dbReference type="NCBI Taxonomy" id="1389203"/>
    <lineage>
        <taxon>Eukaryota</taxon>
        <taxon>Fungi</taxon>
        <taxon>Dikarya</taxon>
        <taxon>Basidiomycota</taxon>
        <taxon>Pucciniomycotina</taxon>
        <taxon>Pucciniomycetes</taxon>
        <taxon>Pucciniales</taxon>
        <taxon>Sphaerophragmiaceae</taxon>
        <taxon>Austropuccinia</taxon>
    </lineage>
</organism>
<reference evidence="1" key="1">
    <citation type="submission" date="2021-03" db="EMBL/GenBank/DDBJ databases">
        <title>Draft genome sequence of rust myrtle Austropuccinia psidii MF-1, a brazilian biotype.</title>
        <authorList>
            <person name="Quecine M.C."/>
            <person name="Pachon D.M.R."/>
            <person name="Bonatelli M.L."/>
            <person name="Correr F.H."/>
            <person name="Franceschini L.M."/>
            <person name="Leite T.F."/>
            <person name="Margarido G.R.A."/>
            <person name="Almeida C.A."/>
            <person name="Ferrarezi J.A."/>
            <person name="Labate C.A."/>
        </authorList>
    </citation>
    <scope>NUCLEOTIDE SEQUENCE</scope>
    <source>
        <strain evidence="1">MF-1</strain>
    </source>
</reference>
<accession>A0A9Q3PZH5</accession>
<dbReference type="EMBL" id="AVOT02101391">
    <property type="protein sequence ID" value="MBW0577792.1"/>
    <property type="molecule type" value="Genomic_DNA"/>
</dbReference>